<feature type="region of interest" description="Disordered" evidence="1">
    <location>
        <begin position="608"/>
        <end position="661"/>
    </location>
</feature>
<protein>
    <submittedName>
        <fullName evidence="2">Uncharacterized protein</fullName>
    </submittedName>
</protein>
<dbReference type="RefSeq" id="XP_004261302.1">
    <property type="nucleotide sequence ID" value="XM_004261254.1"/>
</dbReference>
<evidence type="ECO:0000313" key="2">
    <source>
        <dbReference type="EMBL" id="ELP94531.1"/>
    </source>
</evidence>
<feature type="compositionally biased region" description="Basic residues" evidence="1">
    <location>
        <begin position="644"/>
        <end position="654"/>
    </location>
</feature>
<feature type="compositionally biased region" description="Polar residues" evidence="1">
    <location>
        <begin position="608"/>
        <end position="617"/>
    </location>
</feature>
<dbReference type="KEGG" id="eiv:EIN_116320"/>
<evidence type="ECO:0000313" key="3">
    <source>
        <dbReference type="Proteomes" id="UP000014680"/>
    </source>
</evidence>
<evidence type="ECO:0000256" key="1">
    <source>
        <dbReference type="SAM" id="MobiDB-lite"/>
    </source>
</evidence>
<sequence>MNRLLNRAKLYYKKITTSLGESQECKVYKKLTYFTEKILYKELRDMYNIRPVLDECAVVEKQRQKYKKLWGRLVKNMNQIDLYLRRYLETYNEVAGRLKKFQFDEIQNNLLNIQRLNHELRFNDAFSNLGFDHLSCICEDMNPRDLDVGIQLLRVRLSLASETIKAISSAFPLVFISKCFKNLETAEVVQKAEYILSDLYKLGEEYDAIKRKSRHPEFDDKRIKRNFNDVQRCQCISTSIGLLLLNIKRYNQKFLSDIALIFLFLYSTKVRPSAKYFVREVASFNKEEAEKRNLKYVGEKGAVGFWYLFQERMEEEFLYILKKFLIKMDCKKDEEKNSENRKIENFELSDSLTDFFKNFLKNFSSVKDEEEIVFKNEKVFFEIDNNYFTKEDEMGYWEILKKVDFEKEAKMSKEETEAYNKLTRTKSEKLDKAGQRPELNMTWNYNFDKMTYFNEYVNGLQDEENVEYSEISQMGGECVQCEEKDFGAQEFAGIEQKSAKEKEEEMTLHSTSTDNLQPKIEHSQTRQSDIQQSEYIQITTSSDIAKKLTSKSDMTKFSDEWDELFQYQPRTSQLKTLYFVPTISPRLLKVLRGEIPSVISQSDISNDVSVDNKSNEQMSKKQSESEVMQANKIEQQMTLTKTGNQKRKKKKKKTLMSIKSI</sequence>
<dbReference type="AlphaFoldDB" id="L7FNP7"/>
<dbReference type="EMBL" id="KB206203">
    <property type="protein sequence ID" value="ELP94531.1"/>
    <property type="molecule type" value="Genomic_DNA"/>
</dbReference>
<feature type="region of interest" description="Disordered" evidence="1">
    <location>
        <begin position="498"/>
        <end position="530"/>
    </location>
</feature>
<organism evidence="2 3">
    <name type="scientific">Entamoeba invadens IP1</name>
    <dbReference type="NCBI Taxonomy" id="370355"/>
    <lineage>
        <taxon>Eukaryota</taxon>
        <taxon>Amoebozoa</taxon>
        <taxon>Evosea</taxon>
        <taxon>Archamoebae</taxon>
        <taxon>Mastigamoebida</taxon>
        <taxon>Entamoebidae</taxon>
        <taxon>Entamoeba</taxon>
    </lineage>
</organism>
<feature type="compositionally biased region" description="Polar residues" evidence="1">
    <location>
        <begin position="625"/>
        <end position="643"/>
    </location>
</feature>
<reference evidence="2 3" key="1">
    <citation type="submission" date="2012-10" db="EMBL/GenBank/DDBJ databases">
        <authorList>
            <person name="Zafar N."/>
            <person name="Inman J."/>
            <person name="Hall N."/>
            <person name="Lorenzi H."/>
            <person name="Caler E."/>
        </authorList>
    </citation>
    <scope>NUCLEOTIDE SEQUENCE [LARGE SCALE GENOMIC DNA]</scope>
    <source>
        <strain evidence="2 3">IP1</strain>
    </source>
</reference>
<gene>
    <name evidence="2" type="ORF">EIN_116320</name>
</gene>
<dbReference type="GeneID" id="14893519"/>
<feature type="compositionally biased region" description="Basic and acidic residues" evidence="1">
    <location>
        <begin position="498"/>
        <end position="507"/>
    </location>
</feature>
<dbReference type="Proteomes" id="UP000014680">
    <property type="component" value="Unassembled WGS sequence"/>
</dbReference>
<dbReference type="VEuPathDB" id="AmoebaDB:EIN_116320"/>
<proteinExistence type="predicted"/>
<name>L7FNP7_ENTIV</name>
<accession>L7FNP7</accession>
<keyword evidence="3" id="KW-1185">Reference proteome</keyword>